<evidence type="ECO:0000313" key="8">
    <source>
        <dbReference type="Proteomes" id="UP001428817"/>
    </source>
</evidence>
<evidence type="ECO:0000256" key="1">
    <source>
        <dbReference type="ARBA" id="ARBA00006432"/>
    </source>
</evidence>
<name>A0ABP9PGZ4_9PSEU</name>
<dbReference type="InterPro" id="IPR000873">
    <property type="entry name" value="AMP-dep_synth/lig_dom"/>
</dbReference>
<proteinExistence type="inferred from homology"/>
<dbReference type="Gene3D" id="3.40.50.12780">
    <property type="entry name" value="N-terminal domain of ligase-like"/>
    <property type="match status" value="1"/>
</dbReference>
<gene>
    <name evidence="7" type="primary">fadD11_1</name>
    <name evidence="7" type="ORF">GCM10023321_05900</name>
</gene>
<dbReference type="InterPro" id="IPR042099">
    <property type="entry name" value="ANL_N_sf"/>
</dbReference>
<comment type="caution">
    <text evidence="7">The sequence shown here is derived from an EMBL/GenBank/DDBJ whole genome shotgun (WGS) entry which is preliminary data.</text>
</comment>
<dbReference type="RefSeq" id="WP_185058827.1">
    <property type="nucleotide sequence ID" value="NZ_BAABJP010000001.1"/>
</dbReference>
<dbReference type="PRINTS" id="PR00154">
    <property type="entry name" value="AMPBINDING"/>
</dbReference>
<dbReference type="Proteomes" id="UP001428817">
    <property type="component" value="Unassembled WGS sequence"/>
</dbReference>
<dbReference type="PANTHER" id="PTHR43272:SF32">
    <property type="entry name" value="AMP-DEPENDENT SYNTHETASE_LIGASE DOMAIN-CONTAINING PROTEIN"/>
    <property type="match status" value="1"/>
</dbReference>
<dbReference type="Pfam" id="PF23562">
    <property type="entry name" value="AMP-binding_C_3"/>
    <property type="match status" value="1"/>
</dbReference>
<evidence type="ECO:0000313" key="7">
    <source>
        <dbReference type="EMBL" id="GAA5146437.1"/>
    </source>
</evidence>
<dbReference type="Pfam" id="PF00501">
    <property type="entry name" value="AMP-binding"/>
    <property type="match status" value="1"/>
</dbReference>
<keyword evidence="2 7" id="KW-0436">Ligase</keyword>
<organism evidence="7 8">
    <name type="scientific">Pseudonocardia eucalypti</name>
    <dbReference type="NCBI Taxonomy" id="648755"/>
    <lineage>
        <taxon>Bacteria</taxon>
        <taxon>Bacillati</taxon>
        <taxon>Actinomycetota</taxon>
        <taxon>Actinomycetes</taxon>
        <taxon>Pseudonocardiales</taxon>
        <taxon>Pseudonocardiaceae</taxon>
        <taxon>Pseudonocardia</taxon>
    </lineage>
</organism>
<dbReference type="SUPFAM" id="SSF56801">
    <property type="entry name" value="Acetyl-CoA synthetase-like"/>
    <property type="match status" value="1"/>
</dbReference>
<evidence type="ECO:0000256" key="2">
    <source>
        <dbReference type="ARBA" id="ARBA00022598"/>
    </source>
</evidence>
<evidence type="ECO:0000259" key="6">
    <source>
        <dbReference type="Pfam" id="PF00501"/>
    </source>
</evidence>
<evidence type="ECO:0000256" key="4">
    <source>
        <dbReference type="ARBA" id="ARBA00023098"/>
    </source>
</evidence>
<dbReference type="PANTHER" id="PTHR43272">
    <property type="entry name" value="LONG-CHAIN-FATTY-ACID--COA LIGASE"/>
    <property type="match status" value="1"/>
</dbReference>
<evidence type="ECO:0000256" key="3">
    <source>
        <dbReference type="ARBA" id="ARBA00022832"/>
    </source>
</evidence>
<comment type="similarity">
    <text evidence="1">Belongs to the ATP-dependent AMP-binding enzyme family.</text>
</comment>
<keyword evidence="8" id="KW-1185">Reference proteome</keyword>
<dbReference type="InterPro" id="IPR020845">
    <property type="entry name" value="AMP-binding_CS"/>
</dbReference>
<keyword evidence="4" id="KW-0443">Lipid metabolism</keyword>
<dbReference type="PROSITE" id="PS00455">
    <property type="entry name" value="AMP_BINDING"/>
    <property type="match status" value="1"/>
</dbReference>
<dbReference type="GO" id="GO:0016874">
    <property type="term" value="F:ligase activity"/>
    <property type="evidence" value="ECO:0007669"/>
    <property type="project" value="UniProtKB-KW"/>
</dbReference>
<dbReference type="CDD" id="cd05907">
    <property type="entry name" value="VL_LC_FACS_like"/>
    <property type="match status" value="1"/>
</dbReference>
<accession>A0ABP9PGZ4</accession>
<dbReference type="EMBL" id="BAABJP010000001">
    <property type="protein sequence ID" value="GAA5146437.1"/>
    <property type="molecule type" value="Genomic_DNA"/>
</dbReference>
<keyword evidence="3" id="KW-0276">Fatty acid metabolism</keyword>
<evidence type="ECO:0000256" key="5">
    <source>
        <dbReference type="ARBA" id="ARBA00032875"/>
    </source>
</evidence>
<feature type="domain" description="AMP-dependent synthetase/ligase" evidence="6">
    <location>
        <begin position="49"/>
        <end position="434"/>
    </location>
</feature>
<sequence length="610" mass="66018">MTHPTHPAREEILRVRREFERQVAGQTLCSRFLSTVEARSGEMSLRGPSGEFSWDSYASQVSLVAGGLRRLGLRRGELVAILCRNRPEFHFVDVGTMFAGGTPFSLYNSAPPDQIAYVLGHSGAAVVVVQDLDFLERVLAVRSQLPALRHIVLLTGEAPSAAVTPFASLLDGPGLDLAAAAASVRPEDLATVIYTSGTTGAPKGVMLTHRNICYAMTVHFSMMGLDMAGLRQLSYLPMAHIGERQITHYYHLLGGTAVTTCENIADVGRMMAEVRPEWWFCAPRLWEKLRAGVEASLIGDPSARAGFEAALEVGWQVHCLRNSGAEVPSDLAARWSSVREEAITPVLRRLGLADIRMAITGAAPLAPETLRFFISAGVPVSDVYGSSETTGFMSWDPHHIVFATSGRPVPGLEMMIAADGEILVRGPSVFAGYLHDPEKTAEAITEDGWYHTGDIGRWDDDGNLSVIDRKKEILVPQSGHKVSPVLLENGIKGECPLIGQACAIGDGRPYVSILLVLDPDYAREWGRSHGLTDLDPPALAKAPSVLAEVAAAVDRVNAGLAPAERIRAHLVLGDPWLPDTDLLTPTAKLKRRGVHARYAVEIEQLYTQVG</sequence>
<reference evidence="8" key="1">
    <citation type="journal article" date="2019" name="Int. J. Syst. Evol. Microbiol.">
        <title>The Global Catalogue of Microorganisms (GCM) 10K type strain sequencing project: providing services to taxonomists for standard genome sequencing and annotation.</title>
        <authorList>
            <consortium name="The Broad Institute Genomics Platform"/>
            <consortium name="The Broad Institute Genome Sequencing Center for Infectious Disease"/>
            <person name="Wu L."/>
            <person name="Ma J."/>
        </authorList>
    </citation>
    <scope>NUCLEOTIDE SEQUENCE [LARGE SCALE GENOMIC DNA]</scope>
    <source>
        <strain evidence="8">JCM 18303</strain>
    </source>
</reference>
<protein>
    <recommendedName>
        <fullName evidence="5">Acyl-CoA synthetase</fullName>
    </recommendedName>
</protein>
<dbReference type="InterPro" id="IPR020459">
    <property type="entry name" value="AMP-binding"/>
</dbReference>